<feature type="region of interest" description="Disordered" evidence="2">
    <location>
        <begin position="803"/>
        <end position="839"/>
    </location>
</feature>
<dbReference type="InterPro" id="IPR029191">
    <property type="entry name" value="Uds1"/>
</dbReference>
<reference evidence="6" key="1">
    <citation type="submission" date="2019-06" db="EMBL/GenBank/DDBJ databases">
        <title>Draft genome sequence of the griseofulvin-producing fungus Xylaria cubensis strain G536.</title>
        <authorList>
            <person name="Mead M.E."/>
            <person name="Raja H.A."/>
            <person name="Steenwyk J.L."/>
            <person name="Knowles S.L."/>
            <person name="Oberlies N.H."/>
            <person name="Rokas A."/>
        </authorList>
    </citation>
    <scope>NUCLEOTIDE SEQUENCE [LARGE SCALE GENOMIC DNA]</scope>
    <source>
        <strain evidence="6">G536</strain>
    </source>
</reference>
<feature type="coiled-coil region" evidence="1">
    <location>
        <begin position="87"/>
        <end position="114"/>
    </location>
</feature>
<dbReference type="OrthoDB" id="5569911at2759"/>
<evidence type="ECO:0000313" key="6">
    <source>
        <dbReference type="Proteomes" id="UP000319160"/>
    </source>
</evidence>
<feature type="domain" description="DUF7801" evidence="4">
    <location>
        <begin position="663"/>
        <end position="715"/>
    </location>
</feature>
<evidence type="ECO:0000256" key="1">
    <source>
        <dbReference type="SAM" id="Coils"/>
    </source>
</evidence>
<protein>
    <submittedName>
        <fullName evidence="5">Uncharacterized protein</fullName>
    </submittedName>
</protein>
<dbReference type="AlphaFoldDB" id="A0A553I348"/>
<proteinExistence type="predicted"/>
<dbReference type="Pfam" id="PF25078">
    <property type="entry name" value="DUF7801"/>
    <property type="match status" value="1"/>
</dbReference>
<feature type="compositionally biased region" description="Basic and acidic residues" evidence="2">
    <location>
        <begin position="803"/>
        <end position="821"/>
    </location>
</feature>
<accession>A0A553I348</accession>
<feature type="domain" description="Up-regulated during septation protein 1" evidence="3">
    <location>
        <begin position="72"/>
        <end position="197"/>
    </location>
</feature>
<evidence type="ECO:0000256" key="2">
    <source>
        <dbReference type="SAM" id="MobiDB-lite"/>
    </source>
</evidence>
<feature type="compositionally biased region" description="Basic and acidic residues" evidence="2">
    <location>
        <begin position="541"/>
        <end position="561"/>
    </location>
</feature>
<dbReference type="Pfam" id="PF15456">
    <property type="entry name" value="Uds1"/>
    <property type="match status" value="1"/>
</dbReference>
<evidence type="ECO:0000313" key="5">
    <source>
        <dbReference type="EMBL" id="TRX94619.1"/>
    </source>
</evidence>
<sequence length="923" mass="104760">MDNFATPGQDAFDVGRTPMPRPSFPPKGSDLVDSYRQDALNGFEKERPRTNPMNTERIQSSALVNLKDSVQVHLLTETALFDSKEYVILSEDEVDDLKKQCQLLTQRIDQARSNLTIQSKYRDAAISMTRLYSPTGRRKSLLGNRLSGGSDSAREAEAERDAIQKKCEDLAAELWSLEQRLIEPQRKLLEHTAGILQHAHKIAKKSSSRPPLVNGVPASPESMYTTTNGRNSLDFLEDGFVFDEASLYRSFDMNEVLSSQVSQTPIGIPLKSPVREQNKQLAEETDKLRQENEQLRSEAEALLAEIEVLRKQGSSQWNLITDTEQKLEKFNHQLREVVVKADPIKNNDYDPVPAGQQEPGDMLNIHLDYLENTLLVVDDNQIDHSVVASKLQSLSTQIQNVLMNADSSHPHAPITENVDEQLEYLQESLQIVGEHLQRNAEMVQSTSANKQNSEQTEVVLMGLWDIIQSGYADIRKRKQERQRARMEKGLEPDEEDLSDGDFTDVNEAYSLTAFSSKIQWLYTQATRLNEQKAVLKRQIKQQRELNSKSDSEKDQQLHDKESELEETTARLGRAELETDNVRAQLLQALEELEDLQNGHSQESAVIEESREELKQRNARIVSLEAETRDMGARLAATETSIEMITTQLQEANDAKATAERVVEEKERIIKTKEQELEQMTGMVAELKMETAMTKAELDGAYGSRKQRAAEVAALHNTSESSKLQMRVESLEQELEATANDLTGVVKQSLESEKKIGELESELDKVRAERNKIRDEQDKINEDLERQLHDATDLEERMESEMARLRKEKEQVQDELDRERLKAGNGTASPSGVSKTSYLTESYRTGLRAERKKYEEQLRAEQMLRRKVEDELRTLKRAQGPGKSALSPRLFIGFCHNGLYDYGFQDTGSIMSTILCTNFIGGFR</sequence>
<feature type="region of interest" description="Disordered" evidence="2">
    <location>
        <begin position="1"/>
        <end position="31"/>
    </location>
</feature>
<feature type="compositionally biased region" description="Polar residues" evidence="2">
    <location>
        <begin position="825"/>
        <end position="839"/>
    </location>
</feature>
<dbReference type="Proteomes" id="UP000319160">
    <property type="component" value="Unassembled WGS sequence"/>
</dbReference>
<dbReference type="STRING" id="2512241.A0A553I348"/>
<keyword evidence="1" id="KW-0175">Coiled coil</keyword>
<dbReference type="InterPro" id="IPR056703">
    <property type="entry name" value="DUF7801"/>
</dbReference>
<gene>
    <name evidence="5" type="ORF">FHL15_004391</name>
</gene>
<feature type="coiled-coil region" evidence="1">
    <location>
        <begin position="274"/>
        <end position="312"/>
    </location>
</feature>
<keyword evidence="6" id="KW-1185">Reference proteome</keyword>
<name>A0A553I348_9PEZI</name>
<feature type="region of interest" description="Disordered" evidence="2">
    <location>
        <begin position="201"/>
        <end position="225"/>
    </location>
</feature>
<feature type="coiled-coil region" evidence="1">
    <location>
        <begin position="153"/>
        <end position="180"/>
    </location>
</feature>
<evidence type="ECO:0000259" key="4">
    <source>
        <dbReference type="Pfam" id="PF25078"/>
    </source>
</evidence>
<feature type="region of interest" description="Disordered" evidence="2">
    <location>
        <begin position="541"/>
        <end position="575"/>
    </location>
</feature>
<evidence type="ECO:0000259" key="3">
    <source>
        <dbReference type="Pfam" id="PF15456"/>
    </source>
</evidence>
<organism evidence="5 6">
    <name type="scientific">Xylaria flabelliformis</name>
    <dbReference type="NCBI Taxonomy" id="2512241"/>
    <lineage>
        <taxon>Eukaryota</taxon>
        <taxon>Fungi</taxon>
        <taxon>Dikarya</taxon>
        <taxon>Ascomycota</taxon>
        <taxon>Pezizomycotina</taxon>
        <taxon>Sordariomycetes</taxon>
        <taxon>Xylariomycetidae</taxon>
        <taxon>Xylariales</taxon>
        <taxon>Xylariaceae</taxon>
        <taxon>Xylaria</taxon>
    </lineage>
</organism>
<dbReference type="EMBL" id="VFLP01000020">
    <property type="protein sequence ID" value="TRX94619.1"/>
    <property type="molecule type" value="Genomic_DNA"/>
</dbReference>
<comment type="caution">
    <text evidence="5">The sequence shown here is derived from an EMBL/GenBank/DDBJ whole genome shotgun (WGS) entry which is preliminary data.</text>
</comment>